<comment type="pathway">
    <text evidence="2 12">Cofactor biosynthesis; riboflavin biosynthesis; 5-amino-6-(D-ribitylamino)uracil from GTP: step 2/4.</text>
</comment>
<dbReference type="Pfam" id="PF01872">
    <property type="entry name" value="RibD_C"/>
    <property type="match status" value="1"/>
</dbReference>
<comment type="similarity">
    <text evidence="5 12">In the C-terminal section; belongs to the HTP reductase family.</text>
</comment>
<dbReference type="GO" id="GO:0008703">
    <property type="term" value="F:5-amino-6-(5-phosphoribosylamino)uracil reductase activity"/>
    <property type="evidence" value="ECO:0007669"/>
    <property type="project" value="UniProtKB-EC"/>
</dbReference>
<dbReference type="PROSITE" id="PS00903">
    <property type="entry name" value="CYT_DCMP_DEAMINASES_1"/>
    <property type="match status" value="1"/>
</dbReference>
<dbReference type="GO" id="GO:0008270">
    <property type="term" value="F:zinc ion binding"/>
    <property type="evidence" value="ECO:0007669"/>
    <property type="project" value="InterPro"/>
</dbReference>
<dbReference type="SUPFAM" id="SSF53927">
    <property type="entry name" value="Cytidine deaminase-like"/>
    <property type="match status" value="1"/>
</dbReference>
<keyword evidence="8 12" id="KW-0862">Zinc</keyword>
<keyword evidence="7 12" id="KW-0479">Metal-binding</keyword>
<feature type="binding site" evidence="14">
    <location>
        <position position="198"/>
    </location>
    <ligand>
        <name>substrate</name>
    </ligand>
</feature>
<feature type="binding site" evidence="14">
    <location>
        <position position="164"/>
    </location>
    <ligand>
        <name>NADP(+)</name>
        <dbReference type="ChEBI" id="CHEBI:58349"/>
    </ligand>
</feature>
<feature type="binding site" evidence="14">
    <location>
        <position position="148"/>
    </location>
    <ligand>
        <name>NADP(+)</name>
        <dbReference type="ChEBI" id="CHEBI:58349"/>
    </ligand>
</feature>
<feature type="binding site" evidence="14">
    <location>
        <position position="194"/>
    </location>
    <ligand>
        <name>NADP(+)</name>
        <dbReference type="ChEBI" id="CHEBI:58349"/>
    </ligand>
</feature>
<dbReference type="InterPro" id="IPR002734">
    <property type="entry name" value="RibDG_C"/>
</dbReference>
<dbReference type="CDD" id="cd01284">
    <property type="entry name" value="Riboflavin_deaminase-reductase"/>
    <property type="match status" value="1"/>
</dbReference>
<dbReference type="RefSeq" id="WP_186772040.1">
    <property type="nucleotide sequence ID" value="NZ_JACOMF010000026.1"/>
</dbReference>
<evidence type="ECO:0000313" key="17">
    <source>
        <dbReference type="EMBL" id="MBC4017275.1"/>
    </source>
</evidence>
<dbReference type="InterPro" id="IPR024072">
    <property type="entry name" value="DHFR-like_dom_sf"/>
</dbReference>
<dbReference type="Gene3D" id="3.40.140.10">
    <property type="entry name" value="Cytidine Deaminase, domain 2"/>
    <property type="match status" value="1"/>
</dbReference>
<accession>A0A9X0UIQ4</accession>
<gene>
    <name evidence="17" type="primary">ribD</name>
    <name evidence="17" type="ORF">H7965_18355</name>
</gene>
<keyword evidence="6 12" id="KW-0686">Riboflavin biosynthesis</keyword>
<evidence type="ECO:0000256" key="9">
    <source>
        <dbReference type="ARBA" id="ARBA00022857"/>
    </source>
</evidence>
<dbReference type="PANTHER" id="PTHR38011">
    <property type="entry name" value="DIHYDROFOLATE REDUCTASE FAMILY PROTEIN (AFU_ORTHOLOGUE AFUA_8G06820)"/>
    <property type="match status" value="1"/>
</dbReference>
<comment type="cofactor">
    <cofactor evidence="12 15">
        <name>Zn(2+)</name>
        <dbReference type="ChEBI" id="CHEBI:29105"/>
    </cofactor>
    <text evidence="12 15">Binds 1 zinc ion.</text>
</comment>
<dbReference type="NCBIfam" id="TIGR00227">
    <property type="entry name" value="ribD_Cterm"/>
    <property type="match status" value="1"/>
</dbReference>
<evidence type="ECO:0000256" key="8">
    <source>
        <dbReference type="ARBA" id="ARBA00022833"/>
    </source>
</evidence>
<dbReference type="EMBL" id="JACOMF010000026">
    <property type="protein sequence ID" value="MBC4017275.1"/>
    <property type="molecule type" value="Genomic_DNA"/>
</dbReference>
<dbReference type="AlphaFoldDB" id="A0A9X0UIQ4"/>
<evidence type="ECO:0000256" key="6">
    <source>
        <dbReference type="ARBA" id="ARBA00022619"/>
    </source>
</evidence>
<evidence type="ECO:0000256" key="5">
    <source>
        <dbReference type="ARBA" id="ARBA00007417"/>
    </source>
</evidence>
<dbReference type="GO" id="GO:0050661">
    <property type="term" value="F:NADP binding"/>
    <property type="evidence" value="ECO:0007669"/>
    <property type="project" value="InterPro"/>
</dbReference>
<keyword evidence="11" id="KW-0511">Multifunctional enzyme</keyword>
<feature type="binding site" evidence="14">
    <location>
        <position position="217"/>
    </location>
    <ligand>
        <name>NADP(+)</name>
        <dbReference type="ChEBI" id="CHEBI:58349"/>
    </ligand>
</feature>
<comment type="catalytic activity">
    <reaction evidence="12">
        <text>5-amino-6-(5-phospho-D-ribitylamino)uracil + NADP(+) = 5-amino-6-(5-phospho-D-ribosylamino)uracil + NADPH + H(+)</text>
        <dbReference type="Rhea" id="RHEA:17845"/>
        <dbReference type="ChEBI" id="CHEBI:15378"/>
        <dbReference type="ChEBI" id="CHEBI:57783"/>
        <dbReference type="ChEBI" id="CHEBI:58349"/>
        <dbReference type="ChEBI" id="CHEBI:58421"/>
        <dbReference type="ChEBI" id="CHEBI:58453"/>
        <dbReference type="EC" id="1.1.1.193"/>
    </reaction>
</comment>
<keyword evidence="10 12" id="KW-0560">Oxidoreductase</keyword>
<comment type="similarity">
    <text evidence="4 12">In the N-terminal section; belongs to the cytidine and deoxycytidylate deaminase family.</text>
</comment>
<organism evidence="17 18">
    <name type="scientific">Siccirubricoccus deserti</name>
    <dbReference type="NCBI Taxonomy" id="2013562"/>
    <lineage>
        <taxon>Bacteria</taxon>
        <taxon>Pseudomonadati</taxon>
        <taxon>Pseudomonadota</taxon>
        <taxon>Alphaproteobacteria</taxon>
        <taxon>Acetobacterales</taxon>
        <taxon>Roseomonadaceae</taxon>
        <taxon>Siccirubricoccus</taxon>
    </lineage>
</organism>
<dbReference type="InterPro" id="IPR004794">
    <property type="entry name" value="Eubact_RibD"/>
</dbReference>
<evidence type="ECO:0000256" key="4">
    <source>
        <dbReference type="ARBA" id="ARBA00005259"/>
    </source>
</evidence>
<dbReference type="InterPro" id="IPR016192">
    <property type="entry name" value="APOBEC/CMP_deaminase_Zn-bd"/>
</dbReference>
<feature type="binding site" evidence="14">
    <location>
        <position position="190"/>
    </location>
    <ligand>
        <name>NADP(+)</name>
        <dbReference type="ChEBI" id="CHEBI:58349"/>
    </ligand>
</feature>
<dbReference type="EC" id="1.1.1.193" evidence="12"/>
<dbReference type="SUPFAM" id="SSF53597">
    <property type="entry name" value="Dihydrofolate reductase-like"/>
    <property type="match status" value="1"/>
</dbReference>
<evidence type="ECO:0000256" key="3">
    <source>
        <dbReference type="ARBA" id="ARBA00004910"/>
    </source>
</evidence>
<comment type="catalytic activity">
    <reaction evidence="12">
        <text>2,5-diamino-6-hydroxy-4-(5-phosphoribosylamino)-pyrimidine + H2O + H(+) = 5-amino-6-(5-phospho-D-ribosylamino)uracil + NH4(+)</text>
        <dbReference type="Rhea" id="RHEA:21868"/>
        <dbReference type="ChEBI" id="CHEBI:15377"/>
        <dbReference type="ChEBI" id="CHEBI:15378"/>
        <dbReference type="ChEBI" id="CHEBI:28938"/>
        <dbReference type="ChEBI" id="CHEBI:58453"/>
        <dbReference type="ChEBI" id="CHEBI:58614"/>
        <dbReference type="EC" id="3.5.4.26"/>
    </reaction>
</comment>
<dbReference type="NCBIfam" id="TIGR00326">
    <property type="entry name" value="eubact_ribD"/>
    <property type="match status" value="1"/>
</dbReference>
<evidence type="ECO:0000259" key="16">
    <source>
        <dbReference type="PROSITE" id="PS51747"/>
    </source>
</evidence>
<keyword evidence="12 17" id="KW-0378">Hydrolase</keyword>
<dbReference type="Proteomes" id="UP000600101">
    <property type="component" value="Unassembled WGS sequence"/>
</dbReference>
<keyword evidence="9 12" id="KW-0521">NADP</keyword>
<evidence type="ECO:0000256" key="7">
    <source>
        <dbReference type="ARBA" id="ARBA00022723"/>
    </source>
</evidence>
<dbReference type="GO" id="GO:0008835">
    <property type="term" value="F:diaminohydroxyphosphoribosylaminopyrimidine deaminase activity"/>
    <property type="evidence" value="ECO:0007669"/>
    <property type="project" value="UniProtKB-EC"/>
</dbReference>
<comment type="function">
    <text evidence="1 12">Converts 2,5-diamino-6-(ribosylamino)-4(3h)-pyrimidinone 5'-phosphate into 5-amino-6-(ribosylamino)-2,4(1h,3h)-pyrimidinedione 5'-phosphate.</text>
</comment>
<evidence type="ECO:0000256" key="13">
    <source>
        <dbReference type="PIRSR" id="PIRSR006769-1"/>
    </source>
</evidence>
<comment type="caution">
    <text evidence="17">The sequence shown here is derived from an EMBL/GenBank/DDBJ whole genome shotgun (WGS) entry which is preliminary data.</text>
</comment>
<dbReference type="InterPro" id="IPR002125">
    <property type="entry name" value="CMP_dCMP_dom"/>
</dbReference>
<evidence type="ECO:0000256" key="1">
    <source>
        <dbReference type="ARBA" id="ARBA00002151"/>
    </source>
</evidence>
<dbReference type="InterPro" id="IPR011549">
    <property type="entry name" value="RibD_C"/>
</dbReference>
<dbReference type="PIRSF" id="PIRSF006769">
    <property type="entry name" value="RibD"/>
    <property type="match status" value="1"/>
</dbReference>
<proteinExistence type="inferred from homology"/>
<dbReference type="EC" id="3.5.4.26" evidence="12"/>
<dbReference type="GO" id="GO:0009231">
    <property type="term" value="P:riboflavin biosynthetic process"/>
    <property type="evidence" value="ECO:0007669"/>
    <property type="project" value="UniProtKB-KW"/>
</dbReference>
<feature type="binding site" evidence="15">
    <location>
        <position position="69"/>
    </location>
    <ligand>
        <name>Zn(2+)</name>
        <dbReference type="ChEBI" id="CHEBI:29105"/>
        <note>catalytic</note>
    </ligand>
</feature>
<protein>
    <recommendedName>
        <fullName evidence="12">Riboflavin biosynthesis protein RibD</fullName>
    </recommendedName>
    <domain>
        <recommendedName>
            <fullName evidence="12">Diaminohydroxyphosphoribosylaminopyrimidine deaminase</fullName>
            <shortName evidence="12">DRAP deaminase</shortName>
            <ecNumber evidence="12">3.5.4.26</ecNumber>
        </recommendedName>
        <alternativeName>
            <fullName evidence="12">Riboflavin-specific deaminase</fullName>
        </alternativeName>
    </domain>
    <domain>
        <recommendedName>
            <fullName evidence="12">5-amino-6-(5-phosphoribosylamino)uracil reductase</fullName>
            <ecNumber evidence="12">1.1.1.193</ecNumber>
        </recommendedName>
        <alternativeName>
            <fullName evidence="12">HTP reductase</fullName>
        </alternativeName>
    </domain>
</protein>
<evidence type="ECO:0000256" key="14">
    <source>
        <dbReference type="PIRSR" id="PIRSR006769-2"/>
    </source>
</evidence>
<feature type="domain" description="CMP/dCMP-type deaminase" evidence="16">
    <location>
        <begin position="1"/>
        <end position="117"/>
    </location>
</feature>
<dbReference type="Pfam" id="PF00383">
    <property type="entry name" value="dCMP_cyt_deam_1"/>
    <property type="match status" value="1"/>
</dbReference>
<comment type="pathway">
    <text evidence="3 12">Cofactor biosynthesis; riboflavin biosynthesis; 5-amino-6-(D-ribitylamino)uracil from GTP: step 3/4.</text>
</comment>
<feature type="binding site" evidence="14">
    <location>
        <position position="178"/>
    </location>
    <ligand>
        <name>substrate</name>
    </ligand>
</feature>
<dbReference type="InterPro" id="IPR050765">
    <property type="entry name" value="Riboflavin_Biosynth_HTPR"/>
</dbReference>
<dbReference type="InterPro" id="IPR016193">
    <property type="entry name" value="Cytidine_deaminase-like"/>
</dbReference>
<sequence>MAAALALARRGLGNTWPNPAVGCVLVRDGQVVGRGWTQPGGRPHAEAEALARAGEAARGATAYVTLEPCSHWGRTPPCCDALIRAGVRRVVVATGDPDPRVDGRGLQRLRDAGVIVELGLGGAAARADNAGFARRITRGLPLVTLKLATTLDGRIATSTGESKWITGPEARRAAHAIRASHDAILVGSGTVLADDPELTCRIPGMARVPLARVVADSRLRTPIASRLVTTAREMPTWIATRTGQKPASLAPYQAAGVDILTVRRERRGLDLAALLGALAQRGVTRVMAEGGAGLAAALLRAGLVQRLAWFHAPGIIGGDGLPAVQPLPLDLLSAMPRFRRVASRPVGQDWLTELVHEETSDQCSPGS</sequence>
<evidence type="ECO:0000256" key="15">
    <source>
        <dbReference type="PIRSR" id="PIRSR006769-3"/>
    </source>
</evidence>
<feature type="binding site" evidence="14">
    <location>
        <position position="289"/>
    </location>
    <ligand>
        <name>substrate</name>
    </ligand>
</feature>
<dbReference type="Gene3D" id="3.40.430.10">
    <property type="entry name" value="Dihydrofolate Reductase, subunit A"/>
    <property type="match status" value="1"/>
</dbReference>
<keyword evidence="18" id="KW-1185">Reference proteome</keyword>
<feature type="binding site" evidence="14">
    <location>
        <position position="201"/>
    </location>
    <ligand>
        <name>substrate</name>
    </ligand>
</feature>
<dbReference type="PROSITE" id="PS51747">
    <property type="entry name" value="CYT_DCMP_DEAMINASES_2"/>
    <property type="match status" value="1"/>
</dbReference>
<evidence type="ECO:0000313" key="18">
    <source>
        <dbReference type="Proteomes" id="UP000600101"/>
    </source>
</evidence>
<feature type="binding site" evidence="14">
    <location>
        <position position="162"/>
    </location>
    <ligand>
        <name>substrate</name>
    </ligand>
</feature>
<evidence type="ECO:0000256" key="10">
    <source>
        <dbReference type="ARBA" id="ARBA00023002"/>
    </source>
</evidence>
<evidence type="ECO:0000256" key="2">
    <source>
        <dbReference type="ARBA" id="ARBA00004882"/>
    </source>
</evidence>
<feature type="binding site" evidence="14">
    <location>
        <begin position="291"/>
        <end position="297"/>
    </location>
    <ligand>
        <name>NADP(+)</name>
        <dbReference type="ChEBI" id="CHEBI:58349"/>
    </ligand>
</feature>
<reference evidence="17" key="1">
    <citation type="submission" date="2020-08" db="EMBL/GenBank/DDBJ databases">
        <authorList>
            <person name="Hu Y."/>
            <person name="Nguyen S.V."/>
            <person name="Li F."/>
            <person name="Fanning S."/>
        </authorList>
    </citation>
    <scope>NUCLEOTIDE SEQUENCE</scope>
    <source>
        <strain evidence="17">SYSU D8009</strain>
    </source>
</reference>
<evidence type="ECO:0000256" key="11">
    <source>
        <dbReference type="ARBA" id="ARBA00023268"/>
    </source>
</evidence>
<feature type="active site" description="Proton donor" evidence="13">
    <location>
        <position position="46"/>
    </location>
</feature>
<feature type="binding site" evidence="15">
    <location>
        <position position="44"/>
    </location>
    <ligand>
        <name>Zn(2+)</name>
        <dbReference type="ChEBI" id="CHEBI:29105"/>
        <note>catalytic</note>
    </ligand>
</feature>
<name>A0A9X0UIQ4_9PROT</name>
<feature type="binding site" evidence="15">
    <location>
        <position position="78"/>
    </location>
    <ligand>
        <name>Zn(2+)</name>
        <dbReference type="ChEBI" id="CHEBI:29105"/>
        <note>catalytic</note>
    </ligand>
</feature>
<evidence type="ECO:0000256" key="12">
    <source>
        <dbReference type="PIRNR" id="PIRNR006769"/>
    </source>
</evidence>
<dbReference type="PANTHER" id="PTHR38011:SF7">
    <property type="entry name" value="2,5-DIAMINO-6-RIBOSYLAMINO-4(3H)-PYRIMIDINONE 5'-PHOSPHATE REDUCTASE"/>
    <property type="match status" value="1"/>
</dbReference>